<protein>
    <recommendedName>
        <fullName evidence="15">Histidine biosynthesis bifunctional protein HisIE</fullName>
    </recommendedName>
    <domain>
        <recommendedName>
            <fullName evidence="15">Phosphoribosyl-AMP cyclohydrolase</fullName>
            <shortName evidence="15">PRA-CH</shortName>
            <ecNumber evidence="15">3.5.4.19</ecNumber>
        </recommendedName>
    </domain>
    <domain>
        <recommendedName>
            <fullName evidence="15">Phosphoribosyl-ATP pyrophosphatase</fullName>
            <shortName evidence="15">PRA-PH</shortName>
            <ecNumber evidence="15">3.6.1.31</ecNumber>
        </recommendedName>
    </domain>
</protein>
<dbReference type="FunFam" id="3.10.20.810:FF:000001">
    <property type="entry name" value="Histidine biosynthesis bifunctional protein HisIE"/>
    <property type="match status" value="1"/>
</dbReference>
<dbReference type="InterPro" id="IPR008179">
    <property type="entry name" value="HisE"/>
</dbReference>
<feature type="region of interest" description="Phosphoribosyl-ATP pyrophosphohydrolase" evidence="15">
    <location>
        <begin position="117"/>
        <end position="218"/>
    </location>
</feature>
<dbReference type="Pfam" id="PF01502">
    <property type="entry name" value="PRA-CH"/>
    <property type="match status" value="1"/>
</dbReference>
<dbReference type="GO" id="GO:0005737">
    <property type="term" value="C:cytoplasm"/>
    <property type="evidence" value="ECO:0007669"/>
    <property type="project" value="UniProtKB-SubCell"/>
</dbReference>
<dbReference type="OrthoDB" id="9795769at2"/>
<feature type="region of interest" description="Phosphoribosyl-AMP cyclohydrolase" evidence="15">
    <location>
        <begin position="1"/>
        <end position="116"/>
    </location>
</feature>
<comment type="caution">
    <text evidence="18">The sequence shown here is derived from an EMBL/GenBank/DDBJ whole genome shotgun (WGS) entry which is preliminary data.</text>
</comment>
<comment type="subcellular location">
    <subcellularLocation>
        <location evidence="3 15">Cytoplasm</location>
    </subcellularLocation>
</comment>
<comment type="similarity">
    <text evidence="6 15">In the C-terminal section; belongs to the PRA-PH family.</text>
</comment>
<dbReference type="Proteomes" id="UP000295066">
    <property type="component" value="Unassembled WGS sequence"/>
</dbReference>
<keyword evidence="11 15" id="KW-0378">Hydrolase</keyword>
<dbReference type="AlphaFoldDB" id="A0A4R8M6E9"/>
<sequence length="218" mass="23979">MAFSLDDVKFGSDGLVPVIVQDVLSGEVLMMAWANRESLETTLSSGMMTFWSRSRNEIWKKGETSGNTLALQELRLDCDGDALLAMVEPAGPACHTGERSCFHKLLTPPCEGRGTFPGVLWRYLEKRRLDDPAESYTARLLSKGLRRVAQKVGEEGVETALAVAAGDRKETICEAADLLYHLEAALLASGVSPREIYAELERRHDKPSPQGQTTERPS</sequence>
<dbReference type="InterPro" id="IPR026660">
    <property type="entry name" value="PRA-CH"/>
</dbReference>
<dbReference type="HAMAP" id="MF_01021">
    <property type="entry name" value="HisI"/>
    <property type="match status" value="1"/>
</dbReference>
<keyword evidence="19" id="KW-1185">Reference proteome</keyword>
<dbReference type="InterPro" id="IPR021130">
    <property type="entry name" value="PRib-ATP_PPHydrolase-like"/>
</dbReference>
<dbReference type="EC" id="3.6.1.31" evidence="15"/>
<dbReference type="RefSeq" id="WP_133958460.1">
    <property type="nucleotide sequence ID" value="NZ_SORI01000017.1"/>
</dbReference>
<keyword evidence="8 15" id="KW-0963">Cytoplasm</keyword>
<dbReference type="InterPro" id="IPR038019">
    <property type="entry name" value="PRib_AMP_CycHydrolase_sf"/>
</dbReference>
<comment type="catalytic activity">
    <reaction evidence="1 15">
        <text>1-(5-phospho-beta-D-ribosyl)-5'-AMP + H2O = 1-(5-phospho-beta-D-ribosyl)-5-[(5-phospho-beta-D-ribosylamino)methylideneamino]imidazole-4-carboxamide</text>
        <dbReference type="Rhea" id="RHEA:20049"/>
        <dbReference type="ChEBI" id="CHEBI:15377"/>
        <dbReference type="ChEBI" id="CHEBI:58435"/>
        <dbReference type="ChEBI" id="CHEBI:59457"/>
        <dbReference type="EC" id="3.5.4.19"/>
    </reaction>
</comment>
<gene>
    <name evidence="15" type="primary">hisI</name>
    <name evidence="15" type="synonym">hisIE</name>
    <name evidence="18" type="ORF">C8D99_11758</name>
</gene>
<dbReference type="PANTHER" id="PTHR42945:SF1">
    <property type="entry name" value="HISTIDINE BIOSYNTHESIS BIFUNCTIONAL PROTEIN HIS7"/>
    <property type="match status" value="1"/>
</dbReference>
<feature type="compositionally biased region" description="Polar residues" evidence="16">
    <location>
        <begin position="209"/>
        <end position="218"/>
    </location>
</feature>
<dbReference type="GO" id="GO:0000105">
    <property type="term" value="P:L-histidine biosynthetic process"/>
    <property type="evidence" value="ECO:0007669"/>
    <property type="project" value="UniProtKB-UniRule"/>
</dbReference>
<comment type="pathway">
    <text evidence="5 15">Amino-acid biosynthesis; L-histidine biosynthesis; L-histidine from 5-phospho-alpha-D-ribose 1-diphosphate: step 2/9.</text>
</comment>
<dbReference type="Gene3D" id="3.10.20.810">
    <property type="entry name" value="Phosphoribosyl-AMP cyclohydrolase"/>
    <property type="match status" value="1"/>
</dbReference>
<dbReference type="NCBIfam" id="NF002747">
    <property type="entry name" value="PRK02759.1"/>
    <property type="match status" value="1"/>
</dbReference>
<accession>A0A4R8M6E9</accession>
<dbReference type="SUPFAM" id="SSF141734">
    <property type="entry name" value="HisI-like"/>
    <property type="match status" value="1"/>
</dbReference>
<evidence type="ECO:0000256" key="15">
    <source>
        <dbReference type="HAMAP-Rule" id="MF_01019"/>
    </source>
</evidence>
<keyword evidence="12 15" id="KW-0067">ATP-binding</keyword>
<evidence type="ECO:0000256" key="5">
    <source>
        <dbReference type="ARBA" id="ARBA00005204"/>
    </source>
</evidence>
<evidence type="ECO:0000256" key="16">
    <source>
        <dbReference type="SAM" id="MobiDB-lite"/>
    </source>
</evidence>
<dbReference type="GO" id="GO:0005524">
    <property type="term" value="F:ATP binding"/>
    <property type="evidence" value="ECO:0007669"/>
    <property type="project" value="UniProtKB-KW"/>
</dbReference>
<reference evidence="18 19" key="1">
    <citation type="submission" date="2019-03" db="EMBL/GenBank/DDBJ databases">
        <title>Genomic Encyclopedia of Type Strains, Phase IV (KMG-IV): sequencing the most valuable type-strain genomes for metagenomic binning, comparative biology and taxonomic classification.</title>
        <authorList>
            <person name="Goeker M."/>
        </authorList>
    </citation>
    <scope>NUCLEOTIDE SEQUENCE [LARGE SCALE GENOMIC DNA]</scope>
    <source>
        <strain evidence="18 19">DSM 25964</strain>
    </source>
</reference>
<evidence type="ECO:0000313" key="18">
    <source>
        <dbReference type="EMBL" id="TDY56755.1"/>
    </source>
</evidence>
<comment type="similarity">
    <text evidence="7 15">In the N-terminal section; belongs to the PRA-CH family.</text>
</comment>
<keyword evidence="13 15" id="KW-0368">Histidine biosynthesis</keyword>
<dbReference type="SUPFAM" id="SSF101386">
    <property type="entry name" value="all-alpha NTP pyrophosphatases"/>
    <property type="match status" value="1"/>
</dbReference>
<evidence type="ECO:0000256" key="13">
    <source>
        <dbReference type="ARBA" id="ARBA00023102"/>
    </source>
</evidence>
<feature type="region of interest" description="Disordered" evidence="16">
    <location>
        <begin position="198"/>
        <end position="218"/>
    </location>
</feature>
<dbReference type="CDD" id="cd11534">
    <property type="entry name" value="NTP-PPase_HisIE_like"/>
    <property type="match status" value="1"/>
</dbReference>
<keyword evidence="10 15" id="KW-0547">Nucleotide-binding</keyword>
<dbReference type="InterPro" id="IPR023019">
    <property type="entry name" value="His_synth_HisIE"/>
</dbReference>
<dbReference type="NCBIfam" id="TIGR03188">
    <property type="entry name" value="histidine_hisI"/>
    <property type="match status" value="1"/>
</dbReference>
<evidence type="ECO:0000256" key="9">
    <source>
        <dbReference type="ARBA" id="ARBA00022605"/>
    </source>
</evidence>
<dbReference type="UniPathway" id="UPA00031">
    <property type="reaction ID" value="UER00007"/>
</dbReference>
<evidence type="ECO:0000256" key="12">
    <source>
        <dbReference type="ARBA" id="ARBA00022840"/>
    </source>
</evidence>
<keyword evidence="9 15" id="KW-0028">Amino-acid biosynthesis</keyword>
<evidence type="ECO:0000256" key="1">
    <source>
        <dbReference type="ARBA" id="ARBA00000024"/>
    </source>
</evidence>
<evidence type="ECO:0000256" key="2">
    <source>
        <dbReference type="ARBA" id="ARBA00001460"/>
    </source>
</evidence>
<dbReference type="HAMAP" id="MF_01020">
    <property type="entry name" value="HisE"/>
    <property type="match status" value="1"/>
</dbReference>
<comment type="pathway">
    <text evidence="4 15">Amino-acid biosynthesis; L-histidine biosynthesis; L-histidine from 5-phospho-alpha-D-ribose 1-diphosphate: step 3/9.</text>
</comment>
<dbReference type="Gene3D" id="1.10.287.1080">
    <property type="entry name" value="MazG-like"/>
    <property type="match status" value="1"/>
</dbReference>
<organism evidence="18 19">
    <name type="scientific">Aminivibrio pyruvatiphilus</name>
    <dbReference type="NCBI Taxonomy" id="1005740"/>
    <lineage>
        <taxon>Bacteria</taxon>
        <taxon>Thermotogati</taxon>
        <taxon>Synergistota</taxon>
        <taxon>Synergistia</taxon>
        <taxon>Synergistales</taxon>
        <taxon>Aminobacteriaceae</taxon>
        <taxon>Aminivibrio</taxon>
    </lineage>
</organism>
<evidence type="ECO:0000256" key="11">
    <source>
        <dbReference type="ARBA" id="ARBA00022801"/>
    </source>
</evidence>
<feature type="compositionally biased region" description="Basic and acidic residues" evidence="16">
    <location>
        <begin position="198"/>
        <end position="207"/>
    </location>
</feature>
<dbReference type="HAMAP" id="MF_01019">
    <property type="entry name" value="HisIE"/>
    <property type="match status" value="1"/>
</dbReference>
<evidence type="ECO:0000256" key="8">
    <source>
        <dbReference type="ARBA" id="ARBA00022490"/>
    </source>
</evidence>
<dbReference type="PANTHER" id="PTHR42945">
    <property type="entry name" value="HISTIDINE BIOSYNTHESIS BIFUNCTIONAL PROTEIN"/>
    <property type="match status" value="1"/>
</dbReference>
<comment type="catalytic activity">
    <reaction evidence="2 15">
        <text>1-(5-phospho-beta-D-ribosyl)-ATP + H2O = 1-(5-phospho-beta-D-ribosyl)-5'-AMP + diphosphate + H(+)</text>
        <dbReference type="Rhea" id="RHEA:22828"/>
        <dbReference type="ChEBI" id="CHEBI:15377"/>
        <dbReference type="ChEBI" id="CHEBI:15378"/>
        <dbReference type="ChEBI" id="CHEBI:33019"/>
        <dbReference type="ChEBI" id="CHEBI:59457"/>
        <dbReference type="ChEBI" id="CHEBI:73183"/>
        <dbReference type="EC" id="3.6.1.31"/>
    </reaction>
</comment>
<dbReference type="InterPro" id="IPR002496">
    <property type="entry name" value="PRib_AMP_CycHydrolase_dom"/>
</dbReference>
<evidence type="ECO:0000256" key="7">
    <source>
        <dbReference type="ARBA" id="ARBA00008299"/>
    </source>
</evidence>
<evidence type="ECO:0000256" key="10">
    <source>
        <dbReference type="ARBA" id="ARBA00022741"/>
    </source>
</evidence>
<evidence type="ECO:0000256" key="4">
    <source>
        <dbReference type="ARBA" id="ARBA00005169"/>
    </source>
</evidence>
<dbReference type="EMBL" id="SORI01000017">
    <property type="protein sequence ID" value="TDY56755.1"/>
    <property type="molecule type" value="Genomic_DNA"/>
</dbReference>
<dbReference type="NCBIfam" id="NF000768">
    <property type="entry name" value="PRK00051.1"/>
    <property type="match status" value="1"/>
</dbReference>
<evidence type="ECO:0000256" key="3">
    <source>
        <dbReference type="ARBA" id="ARBA00004496"/>
    </source>
</evidence>
<dbReference type="GO" id="GO:0004635">
    <property type="term" value="F:phosphoribosyl-AMP cyclohydrolase activity"/>
    <property type="evidence" value="ECO:0007669"/>
    <property type="project" value="UniProtKB-UniRule"/>
</dbReference>
<evidence type="ECO:0000313" key="19">
    <source>
        <dbReference type="Proteomes" id="UP000295066"/>
    </source>
</evidence>
<keyword evidence="14 15" id="KW-0511">Multifunctional enzyme</keyword>
<dbReference type="GO" id="GO:0004636">
    <property type="term" value="F:phosphoribosyl-ATP diphosphatase activity"/>
    <property type="evidence" value="ECO:0007669"/>
    <property type="project" value="UniProtKB-UniRule"/>
</dbReference>
<evidence type="ECO:0000256" key="6">
    <source>
        <dbReference type="ARBA" id="ARBA00007731"/>
    </source>
</evidence>
<dbReference type="EC" id="3.5.4.19" evidence="15"/>
<evidence type="ECO:0000256" key="14">
    <source>
        <dbReference type="ARBA" id="ARBA00023268"/>
    </source>
</evidence>
<feature type="domain" description="Phosphoribosyl-AMP cyclohydrolase" evidence="17">
    <location>
        <begin position="30"/>
        <end position="103"/>
    </location>
</feature>
<proteinExistence type="inferred from homology"/>
<name>A0A4R8M6E9_9BACT</name>
<dbReference type="Pfam" id="PF01503">
    <property type="entry name" value="PRA-PH"/>
    <property type="match status" value="1"/>
</dbReference>
<evidence type="ECO:0000259" key="17">
    <source>
        <dbReference type="Pfam" id="PF01502"/>
    </source>
</evidence>